<dbReference type="Gene3D" id="1.10.287.130">
    <property type="match status" value="1"/>
</dbReference>
<dbReference type="SUPFAM" id="SSF55874">
    <property type="entry name" value="ATPase domain of HSP90 chaperone/DNA topoisomerase II/histidine kinase"/>
    <property type="match status" value="1"/>
</dbReference>
<keyword evidence="7" id="KW-0472">Membrane</keyword>
<dbReference type="InterPro" id="IPR005467">
    <property type="entry name" value="His_kinase_dom"/>
</dbReference>
<dbReference type="InterPro" id="IPR050351">
    <property type="entry name" value="BphY/WalK/GraS-like"/>
</dbReference>
<dbReference type="Pfam" id="PF02518">
    <property type="entry name" value="HATPase_c"/>
    <property type="match status" value="1"/>
</dbReference>
<evidence type="ECO:0000259" key="8">
    <source>
        <dbReference type="PROSITE" id="PS50109"/>
    </source>
</evidence>
<dbReference type="EC" id="2.7.13.3" evidence="2"/>
<keyword evidence="6" id="KW-0902">Two-component regulatory system</keyword>
<dbReference type="InterPro" id="IPR003594">
    <property type="entry name" value="HATPase_dom"/>
</dbReference>
<dbReference type="SUPFAM" id="SSF47384">
    <property type="entry name" value="Homodimeric domain of signal transducing histidine kinase"/>
    <property type="match status" value="1"/>
</dbReference>
<dbReference type="PANTHER" id="PTHR45453:SF1">
    <property type="entry name" value="PHOSPHATE REGULON SENSOR PROTEIN PHOR"/>
    <property type="match status" value="1"/>
</dbReference>
<evidence type="ECO:0000256" key="3">
    <source>
        <dbReference type="ARBA" id="ARBA00022553"/>
    </source>
</evidence>
<dbReference type="PANTHER" id="PTHR45453">
    <property type="entry name" value="PHOSPHATE REGULON SENSOR PROTEIN PHOR"/>
    <property type="match status" value="1"/>
</dbReference>
<dbReference type="GO" id="GO:0000155">
    <property type="term" value="F:phosphorelay sensor kinase activity"/>
    <property type="evidence" value="ECO:0007669"/>
    <property type="project" value="InterPro"/>
</dbReference>
<keyword evidence="4" id="KW-0808">Transferase</keyword>
<keyword evidence="7" id="KW-0812">Transmembrane</keyword>
<evidence type="ECO:0000256" key="1">
    <source>
        <dbReference type="ARBA" id="ARBA00000085"/>
    </source>
</evidence>
<accession>G5H7W8</accession>
<dbReference type="PROSITE" id="PS51257">
    <property type="entry name" value="PROKAR_LIPOPROTEIN"/>
    <property type="match status" value="1"/>
</dbReference>
<dbReference type="EMBL" id="ADLD01000009">
    <property type="protein sequence ID" value="EHB92567.1"/>
    <property type="molecule type" value="Genomic_DNA"/>
</dbReference>
<dbReference type="InterPro" id="IPR003661">
    <property type="entry name" value="HisK_dim/P_dom"/>
</dbReference>
<feature type="domain" description="Histidine kinase" evidence="8">
    <location>
        <begin position="122"/>
        <end position="342"/>
    </location>
</feature>
<keyword evidence="5" id="KW-0418">Kinase</keyword>
<dbReference type="SMART" id="SM00388">
    <property type="entry name" value="HisKA"/>
    <property type="match status" value="1"/>
</dbReference>
<organism evidence="9 10">
    <name type="scientific">Alistipes indistinctus YIT 12060</name>
    <dbReference type="NCBI Taxonomy" id="742725"/>
    <lineage>
        <taxon>Bacteria</taxon>
        <taxon>Pseudomonadati</taxon>
        <taxon>Bacteroidota</taxon>
        <taxon>Bacteroidia</taxon>
        <taxon>Bacteroidales</taxon>
        <taxon>Rikenellaceae</taxon>
        <taxon>Alistipes</taxon>
    </lineage>
</organism>
<proteinExistence type="predicted"/>
<dbReference type="GO" id="GO:0004721">
    <property type="term" value="F:phosphoprotein phosphatase activity"/>
    <property type="evidence" value="ECO:0007669"/>
    <property type="project" value="TreeGrafter"/>
</dbReference>
<dbReference type="RefSeq" id="WP_009133577.1">
    <property type="nucleotide sequence ID" value="NZ_CP102250.1"/>
</dbReference>
<dbReference type="CDD" id="cd00075">
    <property type="entry name" value="HATPase"/>
    <property type="match status" value="1"/>
</dbReference>
<dbReference type="eggNOG" id="COG5002">
    <property type="taxonomic scope" value="Bacteria"/>
</dbReference>
<dbReference type="STRING" id="742725.HMPREF9450_00771"/>
<keyword evidence="10" id="KW-1185">Reference proteome</keyword>
<gene>
    <name evidence="9" type="ORF">HMPREF9450_00771</name>
</gene>
<dbReference type="OrthoDB" id="9813151at2"/>
<dbReference type="InterPro" id="IPR036097">
    <property type="entry name" value="HisK_dim/P_sf"/>
</dbReference>
<evidence type="ECO:0000313" key="10">
    <source>
        <dbReference type="Proteomes" id="UP000006008"/>
    </source>
</evidence>
<dbReference type="Pfam" id="PF00512">
    <property type="entry name" value="HisKA"/>
    <property type="match status" value="1"/>
</dbReference>
<dbReference type="GO" id="GO:0016036">
    <property type="term" value="P:cellular response to phosphate starvation"/>
    <property type="evidence" value="ECO:0007669"/>
    <property type="project" value="TreeGrafter"/>
</dbReference>
<dbReference type="FunFam" id="3.30.565.10:FF:000006">
    <property type="entry name" value="Sensor histidine kinase WalK"/>
    <property type="match status" value="1"/>
</dbReference>
<dbReference type="PROSITE" id="PS50109">
    <property type="entry name" value="HIS_KIN"/>
    <property type="match status" value="1"/>
</dbReference>
<dbReference type="Gene3D" id="3.30.565.10">
    <property type="entry name" value="Histidine kinase-like ATPase, C-terminal domain"/>
    <property type="match status" value="1"/>
</dbReference>
<reference evidence="9 10" key="1">
    <citation type="submission" date="2011-08" db="EMBL/GenBank/DDBJ databases">
        <title>The Genome Sequence of Alistipes indistinctus YIT 12060.</title>
        <authorList>
            <consortium name="The Broad Institute Genome Sequencing Platform"/>
            <person name="Earl A."/>
            <person name="Ward D."/>
            <person name="Feldgarden M."/>
            <person name="Gevers D."/>
            <person name="Morotomi M."/>
            <person name="Young S.K."/>
            <person name="Zeng Q."/>
            <person name="Gargeya S."/>
            <person name="Fitzgerald M."/>
            <person name="Haas B."/>
            <person name="Abouelleil A."/>
            <person name="Alvarado L."/>
            <person name="Arachchi H.M."/>
            <person name="Berlin A."/>
            <person name="Brown A."/>
            <person name="Chapman S.B."/>
            <person name="Chen Z."/>
            <person name="Dunbar C."/>
            <person name="Freedman E."/>
            <person name="Gearin G."/>
            <person name="Gellesch M."/>
            <person name="Goldberg J."/>
            <person name="Griggs A."/>
            <person name="Gujja S."/>
            <person name="Heiman D."/>
            <person name="Howarth C."/>
            <person name="Larson L."/>
            <person name="Lui A."/>
            <person name="MacDonald P.J.P."/>
            <person name="Montmayeur A."/>
            <person name="Murphy C."/>
            <person name="Neiman D."/>
            <person name="Pearson M."/>
            <person name="Priest M."/>
            <person name="Roberts A."/>
            <person name="Saif S."/>
            <person name="Shea T."/>
            <person name="Shenoy N."/>
            <person name="Sisk P."/>
            <person name="Stolte C."/>
            <person name="Sykes S."/>
            <person name="Wortman J."/>
            <person name="Nusbaum C."/>
            <person name="Birren B."/>
        </authorList>
    </citation>
    <scope>NUCLEOTIDE SEQUENCE [LARGE SCALE GENOMIC DNA]</scope>
    <source>
        <strain evidence="9 10">YIT 12060</strain>
    </source>
</reference>
<comment type="caution">
    <text evidence="9">The sequence shown here is derived from an EMBL/GenBank/DDBJ whole genome shotgun (WGS) entry which is preliminary data.</text>
</comment>
<dbReference type="InterPro" id="IPR036890">
    <property type="entry name" value="HATPase_C_sf"/>
</dbReference>
<evidence type="ECO:0000256" key="4">
    <source>
        <dbReference type="ARBA" id="ARBA00022679"/>
    </source>
</evidence>
<dbReference type="InterPro" id="IPR004358">
    <property type="entry name" value="Sig_transdc_His_kin-like_C"/>
</dbReference>
<dbReference type="GO" id="GO:0005886">
    <property type="term" value="C:plasma membrane"/>
    <property type="evidence" value="ECO:0007669"/>
    <property type="project" value="TreeGrafter"/>
</dbReference>
<evidence type="ECO:0000313" key="9">
    <source>
        <dbReference type="EMBL" id="EHB92567.1"/>
    </source>
</evidence>
<evidence type="ECO:0000256" key="6">
    <source>
        <dbReference type="ARBA" id="ARBA00023012"/>
    </source>
</evidence>
<dbReference type="AlphaFoldDB" id="G5H7W8"/>
<dbReference type="HOGENOM" id="CLU_000445_89_3_10"/>
<dbReference type="PRINTS" id="PR00344">
    <property type="entry name" value="BCTRLSENSOR"/>
</dbReference>
<dbReference type="GeneID" id="92816216"/>
<dbReference type="SMART" id="SM00387">
    <property type="entry name" value="HATPase_c"/>
    <property type="match status" value="1"/>
</dbReference>
<dbReference type="Proteomes" id="UP000006008">
    <property type="component" value="Unassembled WGS sequence"/>
</dbReference>
<sequence length="356" mass="39350">MKLKIRTTAGAALGVAAMAAALSIGCGTLLNLGLPRILIVTGSVFTVMYLTARFCFNLFVRYRIKPIYQVLLSKNVKTHELPPAGDLVEEIQDELNLWAEKNAQEIARLKENERYRKEFLGNVSHEIKTPIFTVQGYILTLLDGGLEDKNINRKYLERSEKSIDRLINIVQDLEEISKLESGMLVLDQERFDIVALVHEIADAVEMEATAHRITVKVGSGVSQPPVYVFADRRRIGQVVTNLLTNSIKYGREGGCTTISFIDMFDRVMIEVADNGVGIAEKNIPRVFERFFRVDKSRSREQGGTGLGLAIVKHILDAHGQGITLRSKPGEGSTFSFALAKGAIHPQRPANTPASAG</sequence>
<feature type="transmembrane region" description="Helical" evidence="7">
    <location>
        <begin position="33"/>
        <end position="56"/>
    </location>
</feature>
<comment type="catalytic activity">
    <reaction evidence="1">
        <text>ATP + protein L-histidine = ADP + protein N-phospho-L-histidine.</text>
        <dbReference type="EC" id="2.7.13.3"/>
    </reaction>
</comment>
<evidence type="ECO:0000256" key="7">
    <source>
        <dbReference type="SAM" id="Phobius"/>
    </source>
</evidence>
<dbReference type="CDD" id="cd00082">
    <property type="entry name" value="HisKA"/>
    <property type="match status" value="1"/>
</dbReference>
<protein>
    <recommendedName>
        <fullName evidence="2">histidine kinase</fullName>
        <ecNumber evidence="2">2.7.13.3</ecNumber>
    </recommendedName>
</protein>
<evidence type="ECO:0000256" key="5">
    <source>
        <dbReference type="ARBA" id="ARBA00022777"/>
    </source>
</evidence>
<keyword evidence="7" id="KW-1133">Transmembrane helix</keyword>
<evidence type="ECO:0000256" key="2">
    <source>
        <dbReference type="ARBA" id="ARBA00012438"/>
    </source>
</evidence>
<dbReference type="PATRIC" id="fig|742725.3.peg.821"/>
<name>G5H7W8_9BACT</name>
<keyword evidence="3" id="KW-0597">Phosphoprotein</keyword>